<reference evidence="2 3" key="1">
    <citation type="submission" date="2020-03" db="EMBL/GenBank/DDBJ databases">
        <title>Genomic Encyclopedia of Type Strains, Phase IV (KMG-IV): sequencing the most valuable type-strain genomes for metagenomic binning, comparative biology and taxonomic classification.</title>
        <authorList>
            <person name="Goeker M."/>
        </authorList>
    </citation>
    <scope>NUCLEOTIDE SEQUENCE [LARGE SCALE GENOMIC DNA]</scope>
    <source>
        <strain evidence="2 3">DSM 27651</strain>
    </source>
</reference>
<gene>
    <name evidence="2" type="ORF">GGR88_002412</name>
</gene>
<keyword evidence="2" id="KW-0121">Carboxypeptidase</keyword>
<dbReference type="EMBL" id="JAATJE010000002">
    <property type="protein sequence ID" value="NJC34898.1"/>
    <property type="molecule type" value="Genomic_DNA"/>
</dbReference>
<keyword evidence="2" id="KW-0378">Hydrolase</keyword>
<comment type="caution">
    <text evidence="2">The sequence shown here is derived from an EMBL/GenBank/DDBJ whole genome shotgun (WGS) entry which is preliminary data.</text>
</comment>
<dbReference type="EC" id="3.4.16.4" evidence="2"/>
<protein>
    <submittedName>
        <fullName evidence="2">D-alanyl-D-alanine carboxypeptidase</fullName>
        <ecNumber evidence="2">3.4.16.4</ecNumber>
    </submittedName>
</protein>
<evidence type="ECO:0000259" key="1">
    <source>
        <dbReference type="Pfam" id="PF00144"/>
    </source>
</evidence>
<keyword evidence="3" id="KW-1185">Reference proteome</keyword>
<keyword evidence="2" id="KW-0645">Protease</keyword>
<dbReference type="RefSeq" id="WP_167955288.1">
    <property type="nucleotide sequence ID" value="NZ_JAATJE010000002.1"/>
</dbReference>
<evidence type="ECO:0000313" key="2">
    <source>
        <dbReference type="EMBL" id="NJC34898.1"/>
    </source>
</evidence>
<dbReference type="GO" id="GO:0009002">
    <property type="term" value="F:serine-type D-Ala-D-Ala carboxypeptidase activity"/>
    <property type="evidence" value="ECO:0007669"/>
    <property type="project" value="UniProtKB-EC"/>
</dbReference>
<dbReference type="SUPFAM" id="SSF56601">
    <property type="entry name" value="beta-lactamase/transpeptidase-like"/>
    <property type="match status" value="1"/>
</dbReference>
<dbReference type="PANTHER" id="PTHR43283:SF3">
    <property type="entry name" value="BETA-LACTAMASE FAMILY PROTEIN (AFU_ORTHOLOGUE AFUA_5G07500)"/>
    <property type="match status" value="1"/>
</dbReference>
<dbReference type="InterPro" id="IPR012338">
    <property type="entry name" value="Beta-lactam/transpept-like"/>
</dbReference>
<proteinExistence type="predicted"/>
<dbReference type="Pfam" id="PF00144">
    <property type="entry name" value="Beta-lactamase"/>
    <property type="match status" value="1"/>
</dbReference>
<accession>A0ABX0XNW2</accession>
<dbReference type="Proteomes" id="UP000734218">
    <property type="component" value="Unassembled WGS sequence"/>
</dbReference>
<dbReference type="PANTHER" id="PTHR43283">
    <property type="entry name" value="BETA-LACTAMASE-RELATED"/>
    <property type="match status" value="1"/>
</dbReference>
<feature type="domain" description="Beta-lactamase-related" evidence="1">
    <location>
        <begin position="44"/>
        <end position="335"/>
    </location>
</feature>
<organism evidence="2 3">
    <name type="scientific">Sphingomonas jejuensis</name>
    <dbReference type="NCBI Taxonomy" id="904715"/>
    <lineage>
        <taxon>Bacteria</taxon>
        <taxon>Pseudomonadati</taxon>
        <taxon>Pseudomonadota</taxon>
        <taxon>Alphaproteobacteria</taxon>
        <taxon>Sphingomonadales</taxon>
        <taxon>Sphingomonadaceae</taxon>
        <taxon>Sphingomonas</taxon>
    </lineage>
</organism>
<dbReference type="Gene3D" id="3.40.710.10">
    <property type="entry name" value="DD-peptidase/beta-lactamase superfamily"/>
    <property type="match status" value="1"/>
</dbReference>
<name>A0ABX0XNW2_9SPHN</name>
<dbReference type="InterPro" id="IPR001466">
    <property type="entry name" value="Beta-lactam-related"/>
</dbReference>
<dbReference type="InterPro" id="IPR050789">
    <property type="entry name" value="Diverse_Enzym_Activities"/>
</dbReference>
<evidence type="ECO:0000313" key="3">
    <source>
        <dbReference type="Proteomes" id="UP000734218"/>
    </source>
</evidence>
<sequence length="352" mass="36829">MIDRRGVIASGMAVAVAGAARAAGHGGAEDARLAGLALPPGFQGMLALGRAGHIVAARPVGMADIEAGRPVSAGTRFRWGSATKWLVSTAVLRLHEQGRLSLDAPVARYLPDLRPDDATPVLVRHLLSNTSGIPDLLSRQVGQEPELRTSRAPALAIARRFAGAPLSFAPGTGWDYAALNWVIVAALTQQVTGDPLVATVQRLVLDPLRLRSTGFAQADQPDMPALAAAYGVVDPPERKMAPVPPFLAASGTVAGSAADAVGAAHGIFHGALLNAASRQELTRIHWADQDYALGGRVRVIGGTRYAWEAGKVGGYRALIAHRLDRSETIVVFNTTDLDQAVISALAEDIARA</sequence>